<reference evidence="1" key="1">
    <citation type="journal article" date="2015" name="Nature">
        <title>Complex archaea that bridge the gap between prokaryotes and eukaryotes.</title>
        <authorList>
            <person name="Spang A."/>
            <person name="Saw J.H."/>
            <person name="Jorgensen S.L."/>
            <person name="Zaremba-Niedzwiedzka K."/>
            <person name="Martijn J."/>
            <person name="Lind A.E."/>
            <person name="van Eijk R."/>
            <person name="Schleper C."/>
            <person name="Guy L."/>
            <person name="Ettema T.J."/>
        </authorList>
    </citation>
    <scope>NUCLEOTIDE SEQUENCE</scope>
</reference>
<protein>
    <submittedName>
        <fullName evidence="1">Uncharacterized protein</fullName>
    </submittedName>
</protein>
<dbReference type="AlphaFoldDB" id="A0A0F9QVC0"/>
<sequence length="158" mass="16544">MVLSITQGDIQHSTTWQSVEDIAQSTATVARVLDNDVDISFLGVGTATGDNVNNKFELLATSTASGVEGDAIEGMIKTMMVTGTGFAGLFVQHPTQGRLPLEAMILVDAAATGDIDVTAASATGVWVMQTDGDFLQCQFINGTWNFLRGAGATMHTAT</sequence>
<comment type="caution">
    <text evidence="1">The sequence shown here is derived from an EMBL/GenBank/DDBJ whole genome shotgun (WGS) entry which is preliminary data.</text>
</comment>
<accession>A0A0F9QVC0</accession>
<organism evidence="1">
    <name type="scientific">marine sediment metagenome</name>
    <dbReference type="NCBI Taxonomy" id="412755"/>
    <lineage>
        <taxon>unclassified sequences</taxon>
        <taxon>metagenomes</taxon>
        <taxon>ecological metagenomes</taxon>
    </lineage>
</organism>
<dbReference type="EMBL" id="LAZR01004378">
    <property type="protein sequence ID" value="KKN09163.1"/>
    <property type="molecule type" value="Genomic_DNA"/>
</dbReference>
<gene>
    <name evidence="1" type="ORF">LCGC14_1049460</name>
</gene>
<evidence type="ECO:0000313" key="1">
    <source>
        <dbReference type="EMBL" id="KKN09163.1"/>
    </source>
</evidence>
<name>A0A0F9QVC0_9ZZZZ</name>
<proteinExistence type="predicted"/>